<organism evidence="2 3">
    <name type="scientific">Halalkalibaculum roseum</name>
    <dbReference type="NCBI Taxonomy" id="2709311"/>
    <lineage>
        <taxon>Bacteria</taxon>
        <taxon>Pseudomonadati</taxon>
        <taxon>Balneolota</taxon>
        <taxon>Balneolia</taxon>
        <taxon>Balneolales</taxon>
        <taxon>Balneolaceae</taxon>
        <taxon>Halalkalibaculum</taxon>
    </lineage>
</organism>
<dbReference type="AlphaFoldDB" id="A0A6M1SWX8"/>
<dbReference type="EMBL" id="JAALLT010000001">
    <property type="protein sequence ID" value="NGP75047.1"/>
    <property type="molecule type" value="Genomic_DNA"/>
</dbReference>
<feature type="transmembrane region" description="Helical" evidence="1">
    <location>
        <begin position="114"/>
        <end position="140"/>
    </location>
</feature>
<dbReference type="Proteomes" id="UP000473278">
    <property type="component" value="Unassembled WGS sequence"/>
</dbReference>
<protein>
    <submittedName>
        <fullName evidence="2">Uncharacterized protein</fullName>
    </submittedName>
</protein>
<evidence type="ECO:0000313" key="2">
    <source>
        <dbReference type="EMBL" id="NGP75047.1"/>
    </source>
</evidence>
<evidence type="ECO:0000313" key="3">
    <source>
        <dbReference type="Proteomes" id="UP000473278"/>
    </source>
</evidence>
<dbReference type="RefSeq" id="WP_165138035.1">
    <property type="nucleotide sequence ID" value="NZ_JAALLT010000001.1"/>
</dbReference>
<feature type="transmembrane region" description="Helical" evidence="1">
    <location>
        <begin position="173"/>
        <end position="191"/>
    </location>
</feature>
<evidence type="ECO:0000256" key="1">
    <source>
        <dbReference type="SAM" id="Phobius"/>
    </source>
</evidence>
<accession>A0A6M1SWX8</accession>
<keyword evidence="1" id="KW-0472">Membrane</keyword>
<keyword evidence="1" id="KW-0812">Transmembrane</keyword>
<feature type="transmembrane region" description="Helical" evidence="1">
    <location>
        <begin position="73"/>
        <end position="93"/>
    </location>
</feature>
<keyword evidence="1" id="KW-1133">Transmembrane helix</keyword>
<name>A0A6M1SWX8_9BACT</name>
<gene>
    <name evidence="2" type="ORF">G3570_00265</name>
</gene>
<feature type="transmembrane region" description="Helical" evidence="1">
    <location>
        <begin position="232"/>
        <end position="254"/>
    </location>
</feature>
<proteinExistence type="predicted"/>
<feature type="transmembrane region" description="Helical" evidence="1">
    <location>
        <begin position="25"/>
        <end position="42"/>
    </location>
</feature>
<comment type="caution">
    <text evidence="2">The sequence shown here is derived from an EMBL/GenBank/DDBJ whole genome shotgun (WGS) entry which is preliminary data.</text>
</comment>
<sequence length="270" mass="30245">MLNDQTYHPAGYLFRLSFMELWRNRFGLVLLVTIPLIFLAVVEGTSGTQTIPIKLFFGDETREILLSQHSVNLVFIGSAVLGFLTAYYAIILFHRNFEYYKYCIGIGLSPASFLAARGLFFLTVILLLGGMISLAVSGMVDIQQAAGLFLGFVLIGVIYGIIGGILGVISSDFMVAILGVVLLANLDAGWLQNPVFYTSAQETDLIQWLPAFFPTQVVFAAAFTDDWNSRGLWMSLLLTFVLTIVLFGIIYLKIYRVRRWQNRSDTYIMK</sequence>
<reference evidence="2 3" key="1">
    <citation type="submission" date="2020-02" db="EMBL/GenBank/DDBJ databases">
        <title>Balneolaceae bacterium YR4-1, complete genome.</title>
        <authorList>
            <person name="Li Y."/>
            <person name="Wu S."/>
        </authorList>
    </citation>
    <scope>NUCLEOTIDE SEQUENCE [LARGE SCALE GENOMIC DNA]</scope>
    <source>
        <strain evidence="2 3">YR4-1</strain>
    </source>
</reference>
<feature type="transmembrane region" description="Helical" evidence="1">
    <location>
        <begin position="146"/>
        <end position="166"/>
    </location>
</feature>
<keyword evidence="3" id="KW-1185">Reference proteome</keyword>